<dbReference type="GO" id="GO:0061630">
    <property type="term" value="F:ubiquitin protein ligase activity"/>
    <property type="evidence" value="ECO:0007669"/>
    <property type="project" value="UniProtKB-EC"/>
</dbReference>
<evidence type="ECO:0000256" key="10">
    <source>
        <dbReference type="ARBA" id="ARBA00022989"/>
    </source>
</evidence>
<dbReference type="VEuPathDB" id="FungiDB:MYCTH_2069178"/>
<evidence type="ECO:0000256" key="11">
    <source>
        <dbReference type="ARBA" id="ARBA00023136"/>
    </source>
</evidence>
<dbReference type="InParanoid" id="G2QLB4"/>
<dbReference type="EC" id="2.3.2.27" evidence="3"/>
<dbReference type="OMA" id="NNSSCPI"/>
<feature type="region of interest" description="Disordered" evidence="13">
    <location>
        <begin position="45"/>
        <end position="68"/>
    </location>
</feature>
<dbReference type="KEGG" id="mtm:MYCTH_2069178"/>
<evidence type="ECO:0000256" key="7">
    <source>
        <dbReference type="ARBA" id="ARBA00022771"/>
    </source>
</evidence>
<dbReference type="eggNOG" id="ENOG502RKIP">
    <property type="taxonomic scope" value="Eukaryota"/>
</dbReference>
<dbReference type="Proteomes" id="UP000007322">
    <property type="component" value="Chromosome 6"/>
</dbReference>
<keyword evidence="7 12" id="KW-0863">Zinc-finger</keyword>
<dbReference type="RefSeq" id="XP_003665991.1">
    <property type="nucleotide sequence ID" value="XM_003665943.1"/>
</dbReference>
<dbReference type="GeneID" id="11513972"/>
<evidence type="ECO:0000256" key="9">
    <source>
        <dbReference type="ARBA" id="ARBA00022833"/>
    </source>
</evidence>
<keyword evidence="9" id="KW-0862">Zinc</keyword>
<evidence type="ECO:0000256" key="8">
    <source>
        <dbReference type="ARBA" id="ARBA00022786"/>
    </source>
</evidence>
<dbReference type="SMART" id="SM00184">
    <property type="entry name" value="RING"/>
    <property type="match status" value="1"/>
</dbReference>
<sequence>ICLEPFRDQSLVRALPCHHLFHAECIARWFRKHHDTCPICMARDDSVSGSGSGGSALPEPPPPAFLAF</sequence>
<keyword evidence="6" id="KW-0479">Metal-binding</keyword>
<evidence type="ECO:0000256" key="3">
    <source>
        <dbReference type="ARBA" id="ARBA00012483"/>
    </source>
</evidence>
<organism evidence="15 16">
    <name type="scientific">Thermothelomyces thermophilus (strain ATCC 42464 / BCRC 31852 / DSM 1799)</name>
    <name type="common">Sporotrichum thermophile</name>
    <dbReference type="NCBI Taxonomy" id="573729"/>
    <lineage>
        <taxon>Eukaryota</taxon>
        <taxon>Fungi</taxon>
        <taxon>Dikarya</taxon>
        <taxon>Ascomycota</taxon>
        <taxon>Pezizomycotina</taxon>
        <taxon>Sordariomycetes</taxon>
        <taxon>Sordariomycetidae</taxon>
        <taxon>Sordariales</taxon>
        <taxon>Chaetomiaceae</taxon>
        <taxon>Thermothelomyces</taxon>
    </lineage>
</organism>
<dbReference type="PANTHER" id="PTHR45977:SF4">
    <property type="entry name" value="RING-TYPE DOMAIN-CONTAINING PROTEIN"/>
    <property type="match status" value="1"/>
</dbReference>
<dbReference type="GO" id="GO:0016567">
    <property type="term" value="P:protein ubiquitination"/>
    <property type="evidence" value="ECO:0007669"/>
    <property type="project" value="TreeGrafter"/>
</dbReference>
<dbReference type="Pfam" id="PF13639">
    <property type="entry name" value="zf-RING_2"/>
    <property type="match status" value="1"/>
</dbReference>
<dbReference type="PROSITE" id="PS50089">
    <property type="entry name" value="ZF_RING_2"/>
    <property type="match status" value="1"/>
</dbReference>
<comment type="subcellular location">
    <subcellularLocation>
        <location evidence="2">Membrane</location>
        <topology evidence="2">Multi-pass membrane protein</topology>
    </subcellularLocation>
</comment>
<dbReference type="GO" id="GO:0016020">
    <property type="term" value="C:membrane"/>
    <property type="evidence" value="ECO:0007669"/>
    <property type="project" value="UniProtKB-SubCell"/>
</dbReference>
<dbReference type="PANTHER" id="PTHR45977">
    <property type="entry name" value="TARGET OF ERK KINASE MPK-1"/>
    <property type="match status" value="1"/>
</dbReference>
<proteinExistence type="predicted"/>
<dbReference type="EMBL" id="CP003007">
    <property type="protein sequence ID" value="AEO60746.1"/>
    <property type="molecule type" value="Genomic_DNA"/>
</dbReference>
<reference evidence="15 16" key="1">
    <citation type="journal article" date="2011" name="Nat. Biotechnol.">
        <title>Comparative genomic analysis of the thermophilic biomass-degrading fungi Myceliophthora thermophila and Thielavia terrestris.</title>
        <authorList>
            <person name="Berka R.M."/>
            <person name="Grigoriev I.V."/>
            <person name="Otillar R."/>
            <person name="Salamov A."/>
            <person name="Grimwood J."/>
            <person name="Reid I."/>
            <person name="Ishmael N."/>
            <person name="John T."/>
            <person name="Darmond C."/>
            <person name="Moisan M.-C."/>
            <person name="Henrissat B."/>
            <person name="Coutinho P.M."/>
            <person name="Lombard V."/>
            <person name="Natvig D.O."/>
            <person name="Lindquist E."/>
            <person name="Schmutz J."/>
            <person name="Lucas S."/>
            <person name="Harris P."/>
            <person name="Powlowski J."/>
            <person name="Bellemare A."/>
            <person name="Taylor D."/>
            <person name="Butler G."/>
            <person name="de Vries R.P."/>
            <person name="Allijn I.E."/>
            <person name="van den Brink J."/>
            <person name="Ushinsky S."/>
            <person name="Storms R."/>
            <person name="Powell A.J."/>
            <person name="Paulsen I.T."/>
            <person name="Elbourne L.D.H."/>
            <person name="Baker S.E."/>
            <person name="Magnuson J."/>
            <person name="LaBoissiere S."/>
            <person name="Clutterbuck A.J."/>
            <person name="Martinez D."/>
            <person name="Wogulis M."/>
            <person name="de Leon A.L."/>
            <person name="Rey M.W."/>
            <person name="Tsang A."/>
        </authorList>
    </citation>
    <scope>NUCLEOTIDE SEQUENCE [LARGE SCALE GENOMIC DNA]</scope>
    <source>
        <strain evidence="16">ATCC 42464 / BCRC 31852 / DSM 1799</strain>
    </source>
</reference>
<evidence type="ECO:0000256" key="13">
    <source>
        <dbReference type="SAM" id="MobiDB-lite"/>
    </source>
</evidence>
<evidence type="ECO:0000313" key="15">
    <source>
        <dbReference type="EMBL" id="AEO60746.1"/>
    </source>
</evidence>
<dbReference type="AlphaFoldDB" id="G2QLB4"/>
<protein>
    <recommendedName>
        <fullName evidence="3">RING-type E3 ubiquitin transferase</fullName>
        <ecNumber evidence="3">2.3.2.27</ecNumber>
    </recommendedName>
</protein>
<dbReference type="HOGENOM" id="CLU_2801165_0_0_1"/>
<dbReference type="Gene3D" id="3.30.40.10">
    <property type="entry name" value="Zinc/RING finger domain, C3HC4 (zinc finger)"/>
    <property type="match status" value="1"/>
</dbReference>
<dbReference type="InterPro" id="IPR013083">
    <property type="entry name" value="Znf_RING/FYVE/PHD"/>
</dbReference>
<feature type="compositionally biased region" description="Pro residues" evidence="13">
    <location>
        <begin position="58"/>
        <end position="68"/>
    </location>
</feature>
<keyword evidence="4" id="KW-0808">Transferase</keyword>
<evidence type="ECO:0000259" key="14">
    <source>
        <dbReference type="PROSITE" id="PS50089"/>
    </source>
</evidence>
<keyword evidence="16" id="KW-1185">Reference proteome</keyword>
<evidence type="ECO:0000313" key="16">
    <source>
        <dbReference type="Proteomes" id="UP000007322"/>
    </source>
</evidence>
<gene>
    <name evidence="15" type="ORF">MYCTH_2069178</name>
</gene>
<keyword evidence="11" id="KW-0472">Membrane</keyword>
<keyword evidence="10" id="KW-1133">Transmembrane helix</keyword>
<evidence type="ECO:0000256" key="4">
    <source>
        <dbReference type="ARBA" id="ARBA00022679"/>
    </source>
</evidence>
<evidence type="ECO:0000256" key="2">
    <source>
        <dbReference type="ARBA" id="ARBA00004141"/>
    </source>
</evidence>
<dbReference type="OrthoDB" id="4588272at2759"/>
<evidence type="ECO:0000256" key="12">
    <source>
        <dbReference type="PROSITE-ProRule" id="PRU00175"/>
    </source>
</evidence>
<name>G2QLB4_THET4</name>
<comment type="catalytic activity">
    <reaction evidence="1">
        <text>S-ubiquitinyl-[E2 ubiquitin-conjugating enzyme]-L-cysteine + [acceptor protein]-L-lysine = [E2 ubiquitin-conjugating enzyme]-L-cysteine + N(6)-ubiquitinyl-[acceptor protein]-L-lysine.</text>
        <dbReference type="EC" id="2.3.2.27"/>
    </reaction>
</comment>
<feature type="non-terminal residue" evidence="15">
    <location>
        <position position="1"/>
    </location>
</feature>
<dbReference type="SUPFAM" id="SSF57850">
    <property type="entry name" value="RING/U-box"/>
    <property type="match status" value="1"/>
</dbReference>
<feature type="domain" description="RING-type" evidence="14">
    <location>
        <begin position="1"/>
        <end position="40"/>
    </location>
</feature>
<keyword evidence="8" id="KW-0833">Ubl conjugation pathway</keyword>
<keyword evidence="5" id="KW-0812">Transmembrane</keyword>
<evidence type="ECO:0000256" key="6">
    <source>
        <dbReference type="ARBA" id="ARBA00022723"/>
    </source>
</evidence>
<evidence type="ECO:0000256" key="5">
    <source>
        <dbReference type="ARBA" id="ARBA00022692"/>
    </source>
</evidence>
<dbReference type="InterPro" id="IPR001841">
    <property type="entry name" value="Znf_RING"/>
</dbReference>
<accession>G2QLB4</accession>
<evidence type="ECO:0000256" key="1">
    <source>
        <dbReference type="ARBA" id="ARBA00000900"/>
    </source>
</evidence>
<dbReference type="STRING" id="573729.G2QLB4"/>
<dbReference type="GO" id="GO:0008270">
    <property type="term" value="F:zinc ion binding"/>
    <property type="evidence" value="ECO:0007669"/>
    <property type="project" value="UniProtKB-KW"/>
</dbReference>
<dbReference type="GO" id="GO:0006511">
    <property type="term" value="P:ubiquitin-dependent protein catabolic process"/>
    <property type="evidence" value="ECO:0007669"/>
    <property type="project" value="TreeGrafter"/>
</dbReference>